<evidence type="ECO:0000313" key="8">
    <source>
        <dbReference type="Proteomes" id="UP001597156"/>
    </source>
</evidence>
<comment type="caution">
    <text evidence="7">The sequence shown here is derived from an EMBL/GenBank/DDBJ whole genome shotgun (WGS) entry which is preliminary data.</text>
</comment>
<proteinExistence type="predicted"/>
<evidence type="ECO:0000259" key="6">
    <source>
        <dbReference type="SMART" id="SM00644"/>
    </source>
</evidence>
<keyword evidence="5" id="KW-0472">Membrane</keyword>
<gene>
    <name evidence="7" type="ORF">ACFQ22_06335</name>
</gene>
<evidence type="ECO:0000256" key="5">
    <source>
        <dbReference type="SAM" id="Phobius"/>
    </source>
</evidence>
<evidence type="ECO:0000256" key="3">
    <source>
        <dbReference type="ARBA" id="ARBA00022801"/>
    </source>
</evidence>
<organism evidence="7 8">
    <name type="scientific">Lentilactobacillus raoultii</name>
    <dbReference type="NCBI Taxonomy" id="1987503"/>
    <lineage>
        <taxon>Bacteria</taxon>
        <taxon>Bacillati</taxon>
        <taxon>Bacillota</taxon>
        <taxon>Bacilli</taxon>
        <taxon>Lactobacillales</taxon>
        <taxon>Lactobacillaceae</taxon>
        <taxon>Lentilactobacillus</taxon>
    </lineage>
</organism>
<accession>A0ABW3PNP8</accession>
<dbReference type="SUPFAM" id="SSF53955">
    <property type="entry name" value="Lysozyme-like"/>
    <property type="match status" value="1"/>
</dbReference>
<dbReference type="InterPro" id="IPR002502">
    <property type="entry name" value="Amidase_domain"/>
</dbReference>
<dbReference type="InterPro" id="IPR023346">
    <property type="entry name" value="Lysozyme-like_dom_sf"/>
</dbReference>
<keyword evidence="5" id="KW-1133">Transmembrane helix</keyword>
<name>A0ABW3PNP8_9LACO</name>
<dbReference type="CDD" id="cd06583">
    <property type="entry name" value="PGRP"/>
    <property type="match status" value="1"/>
</dbReference>
<dbReference type="Pfam" id="PF01510">
    <property type="entry name" value="Amidase_2"/>
    <property type="match status" value="1"/>
</dbReference>
<dbReference type="GO" id="GO:0008745">
    <property type="term" value="F:N-acetylmuramoyl-L-alanine amidase activity"/>
    <property type="evidence" value="ECO:0007669"/>
    <property type="project" value="UniProtKB-EC"/>
</dbReference>
<dbReference type="Gene3D" id="3.40.80.10">
    <property type="entry name" value="Peptidoglycan recognition protein-like"/>
    <property type="match status" value="1"/>
</dbReference>
<dbReference type="RefSeq" id="WP_225419003.1">
    <property type="nucleotide sequence ID" value="NZ_JBHTLH010000018.1"/>
</dbReference>
<comment type="catalytic activity">
    <reaction evidence="1">
        <text>Hydrolyzes the link between N-acetylmuramoyl residues and L-amino acid residues in certain cell-wall glycopeptides.</text>
        <dbReference type="EC" id="3.5.1.28"/>
    </reaction>
</comment>
<evidence type="ECO:0000256" key="4">
    <source>
        <dbReference type="ARBA" id="ARBA00023316"/>
    </source>
</evidence>
<feature type="transmembrane region" description="Helical" evidence="5">
    <location>
        <begin position="7"/>
        <end position="27"/>
    </location>
</feature>
<dbReference type="InterPro" id="IPR051206">
    <property type="entry name" value="NAMLAA_amidase_2"/>
</dbReference>
<dbReference type="PANTHER" id="PTHR30417:SF1">
    <property type="entry name" value="N-ACETYLMURAMOYL-L-ALANINE AMIDASE AMID"/>
    <property type="match status" value="1"/>
</dbReference>
<dbReference type="SMART" id="SM00644">
    <property type="entry name" value="Ami_2"/>
    <property type="match status" value="1"/>
</dbReference>
<keyword evidence="3 7" id="KW-0378">Hydrolase</keyword>
<dbReference type="SUPFAM" id="SSF55846">
    <property type="entry name" value="N-acetylmuramoyl-L-alanine amidase-like"/>
    <property type="match status" value="1"/>
</dbReference>
<keyword evidence="8" id="KW-1185">Reference proteome</keyword>
<sequence>MRENKKIRVWIGLLTVVMVGVLFWWPAPRVSAESGSTLQSDFQQAAKKYHVPEKLLMAVSYNETQFNDHNGKPSVAGGYGVMHLTDAAEQVSTAGKKSQQLPDSSVLHTLIKAAKLTGLSETKLKTETSANIEGGAALLANDQKQLGHSLTSDANFWYGAVEKYSQATTSQAAEFFADDVYQTIKKGVHQAGVTLTAQKVSPVKEQPNSFHLDSDTATVEGPDGLPIEWVPALYKVFDKQGNYGNYDLADRPNDGAKINYIVIHNTETTFDDALHLFTAVPNYASANYVVSSDQGTVAETVQPKNVAWHAGNWYINSHSIGIEHEGFATVGGFWFTEAMYQSSAKLVKYLAAKYNIPLDRQHIIGHDNVPGLNPAAQKTMHWDPGTYWNWQHYFELLGVNFKNSQGSGEIITITPDSNHNLTADSGQKVTDNGVDLPLKGSNFVYLYKHPGFTSDLISDKDFSSGTIGTTEKDDWSDKAVTGQQFHKVGQSGDWTEIDYGGQNAWFYNPDGANTTNATGKLVTPKGSQPVPVYGSAYPKAAILKKDKVTNTKAKALYVMPVGQKYVYGGKLTANYFNSHFDANSPKNVIKGDTQYIQIQFNHRIGFVKASDVKVVSQ</sequence>
<dbReference type="EC" id="3.5.1.28" evidence="2"/>
<evidence type="ECO:0000256" key="2">
    <source>
        <dbReference type="ARBA" id="ARBA00011901"/>
    </source>
</evidence>
<dbReference type="PANTHER" id="PTHR30417">
    <property type="entry name" value="N-ACETYLMURAMOYL-L-ALANINE AMIDASE AMID"/>
    <property type="match status" value="1"/>
</dbReference>
<keyword evidence="4" id="KW-0961">Cell wall biogenesis/degradation</keyword>
<feature type="domain" description="N-acetylmuramoyl-L-alanine amidase" evidence="6">
    <location>
        <begin position="246"/>
        <end position="385"/>
    </location>
</feature>
<protein>
    <recommendedName>
        <fullName evidence="2">N-acetylmuramoyl-L-alanine amidase</fullName>
        <ecNumber evidence="2">3.5.1.28</ecNumber>
    </recommendedName>
</protein>
<dbReference type="EMBL" id="JBHTLH010000018">
    <property type="protein sequence ID" value="MFD1124966.1"/>
    <property type="molecule type" value="Genomic_DNA"/>
</dbReference>
<dbReference type="InterPro" id="IPR036505">
    <property type="entry name" value="Amidase/PGRP_sf"/>
</dbReference>
<dbReference type="Gene3D" id="1.10.530.10">
    <property type="match status" value="1"/>
</dbReference>
<dbReference type="Proteomes" id="UP001597156">
    <property type="component" value="Unassembled WGS sequence"/>
</dbReference>
<evidence type="ECO:0000313" key="7">
    <source>
        <dbReference type="EMBL" id="MFD1124966.1"/>
    </source>
</evidence>
<reference evidence="8" key="1">
    <citation type="journal article" date="2019" name="Int. J. Syst. Evol. Microbiol.">
        <title>The Global Catalogue of Microorganisms (GCM) 10K type strain sequencing project: providing services to taxonomists for standard genome sequencing and annotation.</title>
        <authorList>
            <consortium name="The Broad Institute Genomics Platform"/>
            <consortium name="The Broad Institute Genome Sequencing Center for Infectious Disease"/>
            <person name="Wu L."/>
            <person name="Ma J."/>
        </authorList>
    </citation>
    <scope>NUCLEOTIDE SEQUENCE [LARGE SCALE GENOMIC DNA]</scope>
    <source>
        <strain evidence="8">CCUG 71848</strain>
    </source>
</reference>
<evidence type="ECO:0000256" key="1">
    <source>
        <dbReference type="ARBA" id="ARBA00001561"/>
    </source>
</evidence>
<keyword evidence="5" id="KW-0812">Transmembrane</keyword>